<evidence type="ECO:0000313" key="1">
    <source>
        <dbReference type="EMBL" id="ONK80444.1"/>
    </source>
</evidence>
<evidence type="ECO:0000313" key="2">
    <source>
        <dbReference type="Proteomes" id="UP000243459"/>
    </source>
</evidence>
<dbReference type="EMBL" id="CM007381">
    <property type="protein sequence ID" value="ONK80444.1"/>
    <property type="molecule type" value="Genomic_DNA"/>
</dbReference>
<reference evidence="2" key="1">
    <citation type="journal article" date="2017" name="Nat. Commun.">
        <title>The asparagus genome sheds light on the origin and evolution of a young Y chromosome.</title>
        <authorList>
            <person name="Harkess A."/>
            <person name="Zhou J."/>
            <person name="Xu C."/>
            <person name="Bowers J.E."/>
            <person name="Van der Hulst R."/>
            <person name="Ayyampalayam S."/>
            <person name="Mercati F."/>
            <person name="Riccardi P."/>
            <person name="McKain M.R."/>
            <person name="Kakrana A."/>
            <person name="Tang H."/>
            <person name="Ray J."/>
            <person name="Groenendijk J."/>
            <person name="Arikit S."/>
            <person name="Mathioni S.M."/>
            <person name="Nakano M."/>
            <person name="Shan H."/>
            <person name="Telgmann-Rauber A."/>
            <person name="Kanno A."/>
            <person name="Yue Z."/>
            <person name="Chen H."/>
            <person name="Li W."/>
            <person name="Chen Y."/>
            <person name="Xu X."/>
            <person name="Zhang Y."/>
            <person name="Luo S."/>
            <person name="Chen H."/>
            <person name="Gao J."/>
            <person name="Mao Z."/>
            <person name="Pires J.C."/>
            <person name="Luo M."/>
            <person name="Kudrna D."/>
            <person name="Wing R.A."/>
            <person name="Meyers B.C."/>
            <person name="Yi K."/>
            <person name="Kong H."/>
            <person name="Lavrijsen P."/>
            <person name="Sunseri F."/>
            <person name="Falavigna A."/>
            <person name="Ye Y."/>
            <person name="Leebens-Mack J.H."/>
            <person name="Chen G."/>
        </authorList>
    </citation>
    <scope>NUCLEOTIDE SEQUENCE [LARGE SCALE GENOMIC DNA]</scope>
    <source>
        <strain evidence="2">cv. DH0086</strain>
    </source>
</reference>
<dbReference type="Gramene" id="ONK80444">
    <property type="protein sequence ID" value="ONK80444"/>
    <property type="gene ID" value="A4U43_C01F17780"/>
</dbReference>
<proteinExistence type="predicted"/>
<dbReference type="AlphaFoldDB" id="A0A5P1FQZ7"/>
<protein>
    <submittedName>
        <fullName evidence="1">Uncharacterized protein</fullName>
    </submittedName>
</protein>
<accession>A0A5P1FQZ7</accession>
<name>A0A5P1FQZ7_ASPOF</name>
<organism evidence="1 2">
    <name type="scientific">Asparagus officinalis</name>
    <name type="common">Garden asparagus</name>
    <dbReference type="NCBI Taxonomy" id="4686"/>
    <lineage>
        <taxon>Eukaryota</taxon>
        <taxon>Viridiplantae</taxon>
        <taxon>Streptophyta</taxon>
        <taxon>Embryophyta</taxon>
        <taxon>Tracheophyta</taxon>
        <taxon>Spermatophyta</taxon>
        <taxon>Magnoliopsida</taxon>
        <taxon>Liliopsida</taxon>
        <taxon>Asparagales</taxon>
        <taxon>Asparagaceae</taxon>
        <taxon>Asparagoideae</taxon>
        <taxon>Asparagus</taxon>
    </lineage>
</organism>
<sequence length="122" mass="13472">MSADVNLEQMKDNITVGIVKDSKNTIIKSPFYEKKRDTNSDCEPEIKRSLLGFEDVEDVVGVPRQLVEDNPHLLQALRQRVDTVEGGQRGGGGGACSALRMSRMSLASLGNWSRTTFTSFKP</sequence>
<gene>
    <name evidence="1" type="ORF">A4U43_C01F17780</name>
</gene>
<keyword evidence="2" id="KW-1185">Reference proteome</keyword>
<dbReference type="Proteomes" id="UP000243459">
    <property type="component" value="Chromosome 1"/>
</dbReference>